<dbReference type="RefSeq" id="WP_043138798.1">
    <property type="nucleotide sequence ID" value="NZ_JSUQ01000004.1"/>
</dbReference>
<dbReference type="InterPro" id="IPR004843">
    <property type="entry name" value="Calcineurin-like_PHP"/>
</dbReference>
<proteinExistence type="predicted"/>
<dbReference type="InterPro" id="IPR041796">
    <property type="entry name" value="Mre11_N"/>
</dbReference>
<feature type="domain" description="Calcineurin-like phosphoesterase" evidence="4">
    <location>
        <begin position="4"/>
        <end position="169"/>
    </location>
</feature>
<dbReference type="InterPro" id="IPR029052">
    <property type="entry name" value="Metallo-depent_PP-like"/>
</dbReference>
<dbReference type="Gene3D" id="3.60.21.10">
    <property type="match status" value="1"/>
</dbReference>
<dbReference type="InterPro" id="IPR050535">
    <property type="entry name" value="DNA_Repair-Maintenance_Comp"/>
</dbReference>
<dbReference type="AlphaFoldDB" id="A0A0B3SUC7"/>
<evidence type="ECO:0000313" key="5">
    <source>
        <dbReference type="EMBL" id="KHQ54064.1"/>
    </source>
</evidence>
<dbReference type="STRING" id="561184.SAMN05216376_101529"/>
<evidence type="ECO:0000256" key="2">
    <source>
        <dbReference type="ARBA" id="ARBA00022801"/>
    </source>
</evidence>
<accession>A0A0B3SUC7</accession>
<dbReference type="EMBL" id="JSUQ01000004">
    <property type="protein sequence ID" value="KHQ54064.1"/>
    <property type="molecule type" value="Genomic_DNA"/>
</dbReference>
<protein>
    <submittedName>
        <fullName evidence="5">Exonuclease SbcD</fullName>
    </submittedName>
</protein>
<organism evidence="5 6">
    <name type="scientific">Mameliella alba</name>
    <dbReference type="NCBI Taxonomy" id="561184"/>
    <lineage>
        <taxon>Bacteria</taxon>
        <taxon>Pseudomonadati</taxon>
        <taxon>Pseudomonadota</taxon>
        <taxon>Alphaproteobacteria</taxon>
        <taxon>Rhodobacterales</taxon>
        <taxon>Roseobacteraceae</taxon>
        <taxon>Mameliella</taxon>
    </lineage>
</organism>
<dbReference type="SUPFAM" id="SSF56300">
    <property type="entry name" value="Metallo-dependent phosphatases"/>
    <property type="match status" value="1"/>
</dbReference>
<reference evidence="5 6" key="1">
    <citation type="submission" date="2014-10" db="EMBL/GenBank/DDBJ databases">
        <title>Genome sequence of Ponticoccus sp. strain UMTAT08 isolated from clonal culture of toxic dinoflagellate Alexandrium tamiyavanichii.</title>
        <authorList>
            <person name="Gan H.Y."/>
            <person name="Muhd D.-D."/>
            <person name="Mohd Noor M.E."/>
            <person name="Yeong Y.S."/>
            <person name="Usup G."/>
        </authorList>
    </citation>
    <scope>NUCLEOTIDE SEQUENCE [LARGE SCALE GENOMIC DNA]</scope>
    <source>
        <strain evidence="5 6">UMTAT08</strain>
    </source>
</reference>
<keyword evidence="6" id="KW-1185">Reference proteome</keyword>
<keyword evidence="2" id="KW-0378">Hydrolase</keyword>
<dbReference type="CDD" id="cd00840">
    <property type="entry name" value="MPP_Mre11_N"/>
    <property type="match status" value="1"/>
</dbReference>
<evidence type="ECO:0000259" key="4">
    <source>
        <dbReference type="Pfam" id="PF00149"/>
    </source>
</evidence>
<evidence type="ECO:0000256" key="1">
    <source>
        <dbReference type="ARBA" id="ARBA00022722"/>
    </source>
</evidence>
<dbReference type="PIRSF" id="PIRSF033093">
    <property type="entry name" value="UCP_ML1119"/>
    <property type="match status" value="1"/>
</dbReference>
<comment type="caution">
    <text evidence="5">The sequence shown here is derived from an EMBL/GenBank/DDBJ whole genome shotgun (WGS) entry which is preliminary data.</text>
</comment>
<dbReference type="Pfam" id="PF00149">
    <property type="entry name" value="Metallophos"/>
    <property type="match status" value="1"/>
</dbReference>
<dbReference type="PANTHER" id="PTHR30337">
    <property type="entry name" value="COMPONENT OF ATP-DEPENDENT DSDNA EXONUCLEASE"/>
    <property type="match status" value="1"/>
</dbReference>
<gene>
    <name evidence="5" type="ORF">OA50_01292</name>
</gene>
<dbReference type="InterPro" id="IPR014577">
    <property type="entry name" value="UCP033093_metalloPase"/>
</dbReference>
<evidence type="ECO:0000313" key="6">
    <source>
        <dbReference type="Proteomes" id="UP000030960"/>
    </source>
</evidence>
<sequence length="377" mass="40594">MTAFRFIHASDLHLGRRFANIPQPEDGNIRGRLMEARHGVIARLAQAARDTGAAHVLLAGDTFDTATPSPTVLRQALTAMAEDAGLTWWLLPGNHDNLANAEPLWERMLAEAPTNVRPLMDATPRMMADGACLLPVPVTHRAPGRDLTEGLGAMPSPEGAQRIALAHGGVTDFEDTGAHIPPDRAARANLDYLALGDWHGRLQIDARTHYPGTPEQDRFKHGRRGLCLAVTIDAPGATPQVKEVETGQFWWTETELPVQAGLETSLALEALLPATGRRDVLMRVRATGWASLAQRADLSRAVGAAAPDFAWLTLNTEGLGALLDDVDLDTIDHAGALRQAAETLKTEAENPDLSAEDRGIAAEALARLYAYVTEQPA</sequence>
<keyword evidence="3 5" id="KW-0269">Exonuclease</keyword>
<dbReference type="PANTHER" id="PTHR30337:SF0">
    <property type="entry name" value="NUCLEASE SBCCD SUBUNIT D"/>
    <property type="match status" value="1"/>
</dbReference>
<dbReference type="Proteomes" id="UP000030960">
    <property type="component" value="Unassembled WGS sequence"/>
</dbReference>
<dbReference type="PATRIC" id="fig|1515334.3.peg.1295"/>
<evidence type="ECO:0000256" key="3">
    <source>
        <dbReference type="ARBA" id="ARBA00022839"/>
    </source>
</evidence>
<name>A0A0B3SUC7_9RHOB</name>
<dbReference type="OrthoDB" id="9773856at2"/>
<keyword evidence="1" id="KW-0540">Nuclease</keyword>
<dbReference type="GO" id="GO:0004527">
    <property type="term" value="F:exonuclease activity"/>
    <property type="evidence" value="ECO:0007669"/>
    <property type="project" value="UniProtKB-KW"/>
</dbReference>